<feature type="region of interest" description="Disordered" evidence="1">
    <location>
        <begin position="1"/>
        <end position="65"/>
    </location>
</feature>
<evidence type="ECO:0000313" key="3">
    <source>
        <dbReference type="Proteomes" id="UP000460718"/>
    </source>
</evidence>
<comment type="caution">
    <text evidence="2">The sequence shown here is derived from an EMBL/GenBank/DDBJ whole genome shotgun (WGS) entry which is preliminary data.</text>
</comment>
<feature type="non-terminal residue" evidence="2">
    <location>
        <position position="85"/>
    </location>
</feature>
<accession>A0A6A3FXQ8</accession>
<dbReference type="AlphaFoldDB" id="A0A6A3FXQ8"/>
<evidence type="ECO:0000313" key="2">
    <source>
        <dbReference type="EMBL" id="KAE8950964.1"/>
    </source>
</evidence>
<feature type="compositionally biased region" description="Basic and acidic residues" evidence="1">
    <location>
        <begin position="16"/>
        <end position="59"/>
    </location>
</feature>
<sequence>MEDRSLNKDTPQQPQRSRDSLRGRGNYRRRDERRDETCDGYRRDRRDRDYNRRRDDQRNPPRVALAEASLTDLIAELNIRETRSE</sequence>
<evidence type="ECO:0000256" key="1">
    <source>
        <dbReference type="SAM" id="MobiDB-lite"/>
    </source>
</evidence>
<reference evidence="2 3" key="1">
    <citation type="submission" date="2018-09" db="EMBL/GenBank/DDBJ databases">
        <title>Genomic investigation of the strawberry pathogen Phytophthora fragariae indicates pathogenicity is determined by transcriptional variation in three key races.</title>
        <authorList>
            <person name="Adams T.M."/>
            <person name="Armitage A.D."/>
            <person name="Sobczyk M.K."/>
            <person name="Bates H.J."/>
            <person name="Dunwell J.M."/>
            <person name="Nellist C.F."/>
            <person name="Harrison R.J."/>
        </authorList>
    </citation>
    <scope>NUCLEOTIDE SEQUENCE [LARGE SCALE GENOMIC DNA]</scope>
    <source>
        <strain evidence="2 3">SCRP245</strain>
    </source>
</reference>
<organism evidence="2 3">
    <name type="scientific">Phytophthora fragariae</name>
    <dbReference type="NCBI Taxonomy" id="53985"/>
    <lineage>
        <taxon>Eukaryota</taxon>
        <taxon>Sar</taxon>
        <taxon>Stramenopiles</taxon>
        <taxon>Oomycota</taxon>
        <taxon>Peronosporomycetes</taxon>
        <taxon>Peronosporales</taxon>
        <taxon>Peronosporaceae</taxon>
        <taxon>Phytophthora</taxon>
    </lineage>
</organism>
<gene>
    <name evidence="2" type="ORF">PF011_g33087</name>
</gene>
<dbReference type="EMBL" id="QXFW01012534">
    <property type="protein sequence ID" value="KAE8950964.1"/>
    <property type="molecule type" value="Genomic_DNA"/>
</dbReference>
<dbReference type="Proteomes" id="UP000460718">
    <property type="component" value="Unassembled WGS sequence"/>
</dbReference>
<name>A0A6A3FXQ8_9STRA</name>
<protein>
    <submittedName>
        <fullName evidence="2">Uncharacterized protein</fullName>
    </submittedName>
</protein>
<proteinExistence type="predicted"/>